<reference evidence="1 2" key="1">
    <citation type="submission" date="2019-07" db="EMBL/GenBank/DDBJ databases">
        <authorList>
            <person name="Jastrzebski P J."/>
            <person name="Paukszto L."/>
            <person name="Jastrzebski P J."/>
        </authorList>
    </citation>
    <scope>NUCLEOTIDE SEQUENCE [LARGE SCALE GENOMIC DNA]</scope>
    <source>
        <strain evidence="1 2">WMS-il1</strain>
    </source>
</reference>
<protein>
    <submittedName>
        <fullName evidence="1">Uncharacterized protein</fullName>
    </submittedName>
</protein>
<evidence type="ECO:0000313" key="2">
    <source>
        <dbReference type="Proteomes" id="UP000321570"/>
    </source>
</evidence>
<name>A0A564YV44_HYMDI</name>
<dbReference type="EMBL" id="CABIJS010000421">
    <property type="protein sequence ID" value="VUZ51105.1"/>
    <property type="molecule type" value="Genomic_DNA"/>
</dbReference>
<sequence length="99" mass="11493">MKAKHWNLGIAKFVKVARSFVCKARKELLNENNGHELATRKTKEYCQRFADSLRTPEFGLMDKNRGESMRHFAKERMLFIKTSDSNHTFLGEVSLCGQK</sequence>
<keyword evidence="2" id="KW-1185">Reference proteome</keyword>
<accession>A0A564YV44</accession>
<organism evidence="1 2">
    <name type="scientific">Hymenolepis diminuta</name>
    <name type="common">Rat tapeworm</name>
    <dbReference type="NCBI Taxonomy" id="6216"/>
    <lineage>
        <taxon>Eukaryota</taxon>
        <taxon>Metazoa</taxon>
        <taxon>Spiralia</taxon>
        <taxon>Lophotrochozoa</taxon>
        <taxon>Platyhelminthes</taxon>
        <taxon>Cestoda</taxon>
        <taxon>Eucestoda</taxon>
        <taxon>Cyclophyllidea</taxon>
        <taxon>Hymenolepididae</taxon>
        <taxon>Hymenolepis</taxon>
    </lineage>
</organism>
<dbReference type="Proteomes" id="UP000321570">
    <property type="component" value="Unassembled WGS sequence"/>
</dbReference>
<dbReference type="AlphaFoldDB" id="A0A564YV44"/>
<proteinExistence type="predicted"/>
<evidence type="ECO:0000313" key="1">
    <source>
        <dbReference type="EMBL" id="VUZ51105.1"/>
    </source>
</evidence>
<gene>
    <name evidence="1" type="ORF">WMSIL1_LOCUS9866</name>
</gene>